<comment type="caution">
    <text evidence="1">The sequence shown here is derived from an EMBL/GenBank/DDBJ whole genome shotgun (WGS) entry which is preliminary data.</text>
</comment>
<dbReference type="SUPFAM" id="SSF56935">
    <property type="entry name" value="Porins"/>
    <property type="match status" value="2"/>
</dbReference>
<name>A0A9X1HY51_9FLAO</name>
<dbReference type="EMBL" id="JAJAPW010000002">
    <property type="protein sequence ID" value="MCB4798055.1"/>
    <property type="molecule type" value="Genomic_DNA"/>
</dbReference>
<dbReference type="RefSeq" id="WP_226541345.1">
    <property type="nucleotide sequence ID" value="NZ_JAJAPW010000002.1"/>
</dbReference>
<accession>A0A9X1HY51</accession>
<sequence>MYTIIFPFITNAQNIILEGIVTDTINSPLENTNILARPLSSNLNMAFTITNSKGYYKLNLHTNEPYEITVSYLGFSPFKFNLTITEATEKNIILISATDVLDEVVIIKNTPPVIIKEDTISYKTDAFNTGTERKLKDVLKNLPGIDVDKNGNVKVMGKKVSTLLVDNKPFFNGNTKLGIENIPANAVESINAIDNYTSVSFLKGLSSSEKMALNIKLKKDKKRFLFGDVEAGTGIAEQEHYLVHPNVFYYSPKTTFNFIGDVNDVGIKSFTLKDYLNFEGGIGKLFSNPSSYFQSTNDYYSQFLNGQDFTLAQNKFAALNFVRALNSKWSLSGYGIASKIKTNTTEETTNNYFFNDSNTVENKTDNQSNNQRFVFSKLLLEYKPSTKEDLSYNSFVKQTSINNVGNIFLSTLLSENNLSTNYKNNSTEIKQNVEWHKKYNTKHTTSLTFNYKYLKQNPTNYWITDLPILNDFLPLIEDDNYNINHFENNKQQTINLLIKHYWVLNKNNHIYTTIGNNNLTEKYNTEDYQKLSNTSLNNFESANFNNSLIYKANDLFLGIEHKFQKGIFSAKYGLETHFYNWNINQNFNKKITKQVWLPSLQTKLKFSGSNSLSFKYNLKSSIASANKYANKYWLKSYNNIVIGNTDLENELFHTLNLNYLKFSLYKGLTFASNLTYKIASKGINYNTEINGINQINAYILLKNPEKTWLTNVMLQKRINNFSVTLNTDLIFSDIQLMVNNENYKSKSNSENYELEISTDFKKLPNFELSLKKQFDKFIYNNNNSTFITTIPKFAMDYNFLNGFIFNFNYEKTIYKNYNNQKNSYNITDTSLLYDFNNSPWSIKLSGTNIFNTKFKNSNSISDYLITNKQTYIQPNIWLFSVNYDL</sequence>
<dbReference type="InterPro" id="IPR008969">
    <property type="entry name" value="CarboxyPept-like_regulatory"/>
</dbReference>
<gene>
    <name evidence="1" type="ORF">LG649_04320</name>
</gene>
<organism evidence="1 2">
    <name type="scientific">Neotamlana laminarinivorans</name>
    <dbReference type="NCBI Taxonomy" id="2883124"/>
    <lineage>
        <taxon>Bacteria</taxon>
        <taxon>Pseudomonadati</taxon>
        <taxon>Bacteroidota</taxon>
        <taxon>Flavobacteriia</taxon>
        <taxon>Flavobacteriales</taxon>
        <taxon>Flavobacteriaceae</taxon>
        <taxon>Neotamlana</taxon>
    </lineage>
</organism>
<evidence type="ECO:0000313" key="2">
    <source>
        <dbReference type="Proteomes" id="UP001139199"/>
    </source>
</evidence>
<evidence type="ECO:0000313" key="1">
    <source>
        <dbReference type="EMBL" id="MCB4798055.1"/>
    </source>
</evidence>
<reference evidence="1" key="1">
    <citation type="submission" date="2021-10" db="EMBL/GenBank/DDBJ databases">
        <title>Tamlana sargassums sp. nov., and Tamlana laminarinivorans sp. nov., two new bacteria isolated from the brown alga.</title>
        <authorList>
            <person name="Li J."/>
        </authorList>
    </citation>
    <scope>NUCLEOTIDE SEQUENCE</scope>
    <source>
        <strain evidence="1">PT2-4</strain>
    </source>
</reference>
<dbReference type="Gene3D" id="2.60.40.1120">
    <property type="entry name" value="Carboxypeptidase-like, regulatory domain"/>
    <property type="match status" value="1"/>
</dbReference>
<dbReference type="AlphaFoldDB" id="A0A9X1HY51"/>
<keyword evidence="1" id="KW-0675">Receptor</keyword>
<keyword evidence="2" id="KW-1185">Reference proteome</keyword>
<dbReference type="Pfam" id="PF13620">
    <property type="entry name" value="CarboxypepD_reg"/>
    <property type="match status" value="1"/>
</dbReference>
<dbReference type="Proteomes" id="UP001139199">
    <property type="component" value="Unassembled WGS sequence"/>
</dbReference>
<dbReference type="SUPFAM" id="SSF49464">
    <property type="entry name" value="Carboxypeptidase regulatory domain-like"/>
    <property type="match status" value="1"/>
</dbReference>
<proteinExistence type="predicted"/>
<protein>
    <submittedName>
        <fullName evidence="1">TonB-dependent receptor family protein</fullName>
    </submittedName>
</protein>